<evidence type="ECO:0000313" key="6">
    <source>
        <dbReference type="Proteomes" id="UP001201985"/>
    </source>
</evidence>
<dbReference type="RefSeq" id="WP_120006359.1">
    <property type="nucleotide sequence ID" value="NZ_JALBUU010000097.1"/>
</dbReference>
<feature type="domain" description="D-isomer specific 2-hydroxyacid dehydrogenase NAD-binding" evidence="4">
    <location>
        <begin position="114"/>
        <end position="284"/>
    </location>
</feature>
<comment type="similarity">
    <text evidence="2">Belongs to the D-isomer specific 2-hydroxyacid dehydrogenase family.</text>
</comment>
<accession>A0ABS9WA60</accession>
<dbReference type="Pfam" id="PF02826">
    <property type="entry name" value="2-Hacid_dh_C"/>
    <property type="match status" value="1"/>
</dbReference>
<dbReference type="InterPro" id="IPR006140">
    <property type="entry name" value="D-isomer_DH_NAD-bd"/>
</dbReference>
<comment type="caution">
    <text evidence="5">The sequence shown here is derived from an EMBL/GenBank/DDBJ whole genome shotgun (WGS) entry which is preliminary data.</text>
</comment>
<evidence type="ECO:0000256" key="2">
    <source>
        <dbReference type="RuleBase" id="RU003719"/>
    </source>
</evidence>
<dbReference type="InterPro" id="IPR036291">
    <property type="entry name" value="NAD(P)-bd_dom_sf"/>
</dbReference>
<name>A0ABS9WA60_9PROT</name>
<dbReference type="PANTHER" id="PTHR10996:SF282">
    <property type="entry name" value="D-3-PHOSPHOGLYCERATE DEHYDROGENASE 1-RELATED"/>
    <property type="match status" value="1"/>
</dbReference>
<evidence type="ECO:0000313" key="5">
    <source>
        <dbReference type="EMBL" id="MCI0756184.1"/>
    </source>
</evidence>
<evidence type="ECO:0000256" key="1">
    <source>
        <dbReference type="ARBA" id="ARBA00023002"/>
    </source>
</evidence>
<dbReference type="PROSITE" id="PS00671">
    <property type="entry name" value="D_2_HYDROXYACID_DH_3"/>
    <property type="match status" value="1"/>
</dbReference>
<dbReference type="InterPro" id="IPR006139">
    <property type="entry name" value="D-isomer_2_OHA_DH_cat_dom"/>
</dbReference>
<gene>
    <name evidence="5" type="ORF">MON41_21220</name>
</gene>
<evidence type="ECO:0000259" key="4">
    <source>
        <dbReference type="Pfam" id="PF02826"/>
    </source>
</evidence>
<organism evidence="5 6">
    <name type="scientific">Teichococcus vastitatis</name>
    <dbReference type="NCBI Taxonomy" id="2307076"/>
    <lineage>
        <taxon>Bacteria</taxon>
        <taxon>Pseudomonadati</taxon>
        <taxon>Pseudomonadota</taxon>
        <taxon>Alphaproteobacteria</taxon>
        <taxon>Acetobacterales</taxon>
        <taxon>Roseomonadaceae</taxon>
        <taxon>Roseomonas</taxon>
    </lineage>
</organism>
<keyword evidence="6" id="KW-1185">Reference proteome</keyword>
<dbReference type="Gene3D" id="3.40.50.720">
    <property type="entry name" value="NAD(P)-binding Rossmann-like Domain"/>
    <property type="match status" value="2"/>
</dbReference>
<dbReference type="PANTHER" id="PTHR10996">
    <property type="entry name" value="2-HYDROXYACID DEHYDROGENASE-RELATED"/>
    <property type="match status" value="1"/>
</dbReference>
<protein>
    <submittedName>
        <fullName evidence="5">Hydroxyacid dehydrogenase</fullName>
    </submittedName>
</protein>
<proteinExistence type="inferred from homology"/>
<dbReference type="InterPro" id="IPR029753">
    <property type="entry name" value="D-isomer_DH_CS"/>
</dbReference>
<dbReference type="Pfam" id="PF00389">
    <property type="entry name" value="2-Hacid_dh"/>
    <property type="match status" value="1"/>
</dbReference>
<keyword evidence="1 2" id="KW-0560">Oxidoreductase</keyword>
<dbReference type="EMBL" id="JALBUU010000097">
    <property type="protein sequence ID" value="MCI0756184.1"/>
    <property type="molecule type" value="Genomic_DNA"/>
</dbReference>
<reference evidence="5 6" key="1">
    <citation type="submission" date="2022-03" db="EMBL/GenBank/DDBJ databases">
        <title>Complete genome analysis of Roseomonas KG 17.1 : a prolific producer of plant growth promoters.</title>
        <authorList>
            <person name="Saadouli I."/>
            <person name="Najjari A."/>
            <person name="Mosbah A."/>
            <person name="Ouzari H.I."/>
        </authorList>
    </citation>
    <scope>NUCLEOTIDE SEQUENCE [LARGE SCALE GENOMIC DNA]</scope>
    <source>
        <strain evidence="5 6">KG17-1</strain>
    </source>
</reference>
<sequence length="334" mass="34488">MKVFLSHTEATFPAYFGDRALSALRQHAEVVRNRTGRDLRDAELAEAAAGCHAIIAYRGSPGSAATFDAAPELVAFLRCAVDISTVDVPAASARGILVTRATPGFVNSVAELGLGMILDLARGVTRMASLYHRGEVPAAGPGIEVSSARLGLIGYGRIAQRLTGLARALGMGVVAYDPHQPPSDGVAEAVGFTTALDADFVVCLAASTPETAGLFDARAFAAMRRGSFFINLARGEVVDESALEAALDSGQLGGAAMDVGTAPDQMPSPRLARRPDVIATPHIGGLTPQAAEHQAMDTVRQVAALAQGHLPDGAVNAAQAHRLARLGVTPPTNG</sequence>
<feature type="domain" description="D-isomer specific 2-hydroxyacid dehydrogenase catalytic" evidence="3">
    <location>
        <begin position="21"/>
        <end position="316"/>
    </location>
</feature>
<dbReference type="SUPFAM" id="SSF52283">
    <property type="entry name" value="Formate/glycerate dehydrogenase catalytic domain-like"/>
    <property type="match status" value="1"/>
</dbReference>
<dbReference type="InterPro" id="IPR050223">
    <property type="entry name" value="D-isomer_2-hydroxyacid_DH"/>
</dbReference>
<dbReference type="SUPFAM" id="SSF51735">
    <property type="entry name" value="NAD(P)-binding Rossmann-fold domains"/>
    <property type="match status" value="1"/>
</dbReference>
<dbReference type="Proteomes" id="UP001201985">
    <property type="component" value="Unassembled WGS sequence"/>
</dbReference>
<evidence type="ECO:0000259" key="3">
    <source>
        <dbReference type="Pfam" id="PF00389"/>
    </source>
</evidence>